<organism evidence="15 16">
    <name type="scientific">Ferrimicrobium acidiphilum</name>
    <dbReference type="NCBI Taxonomy" id="121039"/>
    <lineage>
        <taxon>Bacteria</taxon>
        <taxon>Bacillati</taxon>
        <taxon>Actinomycetota</taxon>
        <taxon>Acidimicrobiia</taxon>
        <taxon>Acidimicrobiales</taxon>
        <taxon>Acidimicrobiaceae</taxon>
        <taxon>Ferrimicrobium</taxon>
    </lineage>
</organism>
<feature type="transmembrane region" description="Helical" evidence="13">
    <location>
        <begin position="176"/>
        <end position="197"/>
    </location>
</feature>
<keyword evidence="5" id="KW-0001">2Fe-2S</keyword>
<evidence type="ECO:0000256" key="10">
    <source>
        <dbReference type="ARBA" id="ARBA00023004"/>
    </source>
</evidence>
<accession>A0ABV3Y356</accession>
<dbReference type="PROSITE" id="PS51384">
    <property type="entry name" value="FAD_FR"/>
    <property type="match status" value="1"/>
</dbReference>
<dbReference type="Pfam" id="PF01794">
    <property type="entry name" value="Ferric_reduct"/>
    <property type="match status" value="1"/>
</dbReference>
<dbReference type="PANTHER" id="PTHR47354">
    <property type="entry name" value="NADH OXIDOREDUCTASE HCR"/>
    <property type="match status" value="1"/>
</dbReference>
<comment type="cofactor">
    <cofactor evidence="1">
        <name>FAD</name>
        <dbReference type="ChEBI" id="CHEBI:57692"/>
    </cofactor>
</comment>
<evidence type="ECO:0000313" key="16">
    <source>
        <dbReference type="Proteomes" id="UP001560267"/>
    </source>
</evidence>
<evidence type="ECO:0000256" key="3">
    <source>
        <dbReference type="ARBA" id="ARBA00022630"/>
    </source>
</evidence>
<evidence type="ECO:0000256" key="11">
    <source>
        <dbReference type="ARBA" id="ARBA00023014"/>
    </source>
</evidence>
<dbReference type="RefSeq" id="WP_369084587.1">
    <property type="nucleotide sequence ID" value="NZ_JBFSHR010000030.1"/>
</dbReference>
<dbReference type="InterPro" id="IPR013130">
    <property type="entry name" value="Fe3_Rdtase_TM_dom"/>
</dbReference>
<evidence type="ECO:0000256" key="12">
    <source>
        <dbReference type="ARBA" id="ARBA00023136"/>
    </source>
</evidence>
<dbReference type="SUPFAM" id="SSF52343">
    <property type="entry name" value="Ferredoxin reductase-like, C-terminal NADP-linked domain"/>
    <property type="match status" value="1"/>
</dbReference>
<keyword evidence="4 13" id="KW-0812">Transmembrane</keyword>
<comment type="subcellular location">
    <subcellularLocation>
        <location evidence="2">Membrane</location>
        <topology evidence="2">Multi-pass membrane protein</topology>
    </subcellularLocation>
</comment>
<keyword evidence="11" id="KW-0411">Iron-sulfur</keyword>
<evidence type="ECO:0000256" key="5">
    <source>
        <dbReference type="ARBA" id="ARBA00022714"/>
    </source>
</evidence>
<evidence type="ECO:0000256" key="1">
    <source>
        <dbReference type="ARBA" id="ARBA00001974"/>
    </source>
</evidence>
<dbReference type="InterPro" id="IPR050415">
    <property type="entry name" value="MRET"/>
</dbReference>
<evidence type="ECO:0000256" key="8">
    <source>
        <dbReference type="ARBA" id="ARBA00022989"/>
    </source>
</evidence>
<keyword evidence="16" id="KW-1185">Reference proteome</keyword>
<keyword evidence="6" id="KW-0479">Metal-binding</keyword>
<dbReference type="PANTHER" id="PTHR47354:SF8">
    <property type="entry name" value="1,2-PHENYLACETYL-COA EPOXIDASE, SUBUNIT E"/>
    <property type="match status" value="1"/>
</dbReference>
<dbReference type="InterPro" id="IPR017927">
    <property type="entry name" value="FAD-bd_FR_type"/>
</dbReference>
<keyword evidence="9" id="KW-0560">Oxidoreductase</keyword>
<evidence type="ECO:0000256" key="6">
    <source>
        <dbReference type="ARBA" id="ARBA00022723"/>
    </source>
</evidence>
<feature type="transmembrane region" description="Helical" evidence="13">
    <location>
        <begin position="105"/>
        <end position="127"/>
    </location>
</feature>
<dbReference type="Gene3D" id="2.40.30.10">
    <property type="entry name" value="Translation factors"/>
    <property type="match status" value="1"/>
</dbReference>
<feature type="transmembrane region" description="Helical" evidence="13">
    <location>
        <begin position="147"/>
        <end position="167"/>
    </location>
</feature>
<evidence type="ECO:0000256" key="13">
    <source>
        <dbReference type="SAM" id="Phobius"/>
    </source>
</evidence>
<dbReference type="Proteomes" id="UP001560267">
    <property type="component" value="Unassembled WGS sequence"/>
</dbReference>
<keyword evidence="12 13" id="KW-0472">Membrane</keyword>
<protein>
    <submittedName>
        <fullName evidence="15">Ferric reductase-like transmembrane domain-containing protein</fullName>
    </submittedName>
</protein>
<feature type="domain" description="FAD-binding FR-type" evidence="14">
    <location>
        <begin position="234"/>
        <end position="333"/>
    </location>
</feature>
<proteinExistence type="predicted"/>
<feature type="transmembrane region" description="Helical" evidence="13">
    <location>
        <begin position="209"/>
        <end position="228"/>
    </location>
</feature>
<dbReference type="Gene3D" id="3.40.50.80">
    <property type="entry name" value="Nucleotide-binding domain of ferredoxin-NADP reductase (FNR) module"/>
    <property type="match status" value="1"/>
</dbReference>
<dbReference type="InterPro" id="IPR039261">
    <property type="entry name" value="FNR_nucleotide-bd"/>
</dbReference>
<dbReference type="EMBL" id="JBFSHR010000030">
    <property type="protein sequence ID" value="MEX6429960.1"/>
    <property type="molecule type" value="Genomic_DNA"/>
</dbReference>
<keyword evidence="10" id="KW-0408">Iron</keyword>
<evidence type="ECO:0000256" key="9">
    <source>
        <dbReference type="ARBA" id="ARBA00023002"/>
    </source>
</evidence>
<feature type="transmembrane region" description="Helical" evidence="13">
    <location>
        <begin position="25"/>
        <end position="47"/>
    </location>
</feature>
<name>A0ABV3Y356_9ACTN</name>
<evidence type="ECO:0000256" key="2">
    <source>
        <dbReference type="ARBA" id="ARBA00004141"/>
    </source>
</evidence>
<keyword evidence="7" id="KW-0274">FAD</keyword>
<evidence type="ECO:0000256" key="4">
    <source>
        <dbReference type="ARBA" id="ARBA00022692"/>
    </source>
</evidence>
<dbReference type="SUPFAM" id="SSF63380">
    <property type="entry name" value="Riboflavin synthase domain-like"/>
    <property type="match status" value="1"/>
</dbReference>
<evidence type="ECO:0000313" key="15">
    <source>
        <dbReference type="EMBL" id="MEX6429960.1"/>
    </source>
</evidence>
<dbReference type="InterPro" id="IPR017938">
    <property type="entry name" value="Riboflavin_synthase-like_b-brl"/>
</dbReference>
<keyword evidence="3" id="KW-0285">Flavoprotein</keyword>
<gene>
    <name evidence="15" type="ORF">AB6A68_08930</name>
</gene>
<evidence type="ECO:0000259" key="14">
    <source>
        <dbReference type="PROSITE" id="PS51384"/>
    </source>
</evidence>
<reference evidence="15 16" key="1">
    <citation type="submission" date="2024-07" db="EMBL/GenBank/DDBJ databases">
        <title>Draft Genome Sequence of Ferrimicrobium acidiphilum Strain YE2023, Isolated from a Pulp of Bioleach Reactor.</title>
        <authorList>
            <person name="Elkina Y.A."/>
            <person name="Bulaeva A.G."/>
            <person name="Beletsky A.V."/>
            <person name="Mardanov A.V."/>
        </authorList>
    </citation>
    <scope>NUCLEOTIDE SEQUENCE [LARGE SCALE GENOMIC DNA]</scope>
    <source>
        <strain evidence="15 16">YE2023</strain>
    </source>
</reference>
<evidence type="ECO:0000256" key="7">
    <source>
        <dbReference type="ARBA" id="ARBA00022827"/>
    </source>
</evidence>
<sequence length="454" mass="49921">MKASALDDAVGPAVRPSRRTSTGEVGLLLSLAAGGIGLGVILGLPLVDGTVHEIGAPGGWTLFLGSVTGLIGTYLALLMVLMAARIPTLERALGRGGVMRWHKNLSVLTISFILAHAVLTTAAYAKIAKVGIAHELGVLIDSYPDMITAFVALGLMLLIGLVSLPWLRRRLSRENWWLLHLLIYVALVLSFAHELVLGPSFVNHPVVQWIWAGAWILAGLALVVYRVLVPLLRSLRHELTVVAVEPQPNGVTKILLQGQYLEDLQLQGGQFFEWRFLTRGRWWQAHPFSVVDRQGDTLRLMVRPIGDFSANLIKLGVGTRVWFEGPYGNFTAAQQRKDRVLLIAGGIGVTAIRGLLEDLPRWSRPVLVLRVTAKTDLVLLDELERLASERNGKVYILSGDRTMVDLRTIAGNIKDFQSRDIFISGSPGFVEAVRDVFISLGVKRRQLHVEAYTI</sequence>
<keyword evidence="8 13" id="KW-1133">Transmembrane helix</keyword>
<comment type="caution">
    <text evidence="15">The sequence shown here is derived from an EMBL/GenBank/DDBJ whole genome shotgun (WGS) entry which is preliminary data.</text>
</comment>
<feature type="transmembrane region" description="Helical" evidence="13">
    <location>
        <begin position="59"/>
        <end position="84"/>
    </location>
</feature>